<dbReference type="OrthoDB" id="8005167at2"/>
<evidence type="ECO:0000313" key="2">
    <source>
        <dbReference type="EMBL" id="SUE37948.1"/>
    </source>
</evidence>
<dbReference type="EMBL" id="UGVN01000001">
    <property type="protein sequence ID" value="SUE37948.1"/>
    <property type="molecule type" value="Genomic_DNA"/>
</dbReference>
<dbReference type="RefSeq" id="WP_037249508.1">
    <property type="nucleotide sequence ID" value="NZ_AP031462.1"/>
</dbReference>
<organism evidence="2 3">
    <name type="scientific">Roseomonas mucosa</name>
    <dbReference type="NCBI Taxonomy" id="207340"/>
    <lineage>
        <taxon>Bacteria</taxon>
        <taxon>Pseudomonadati</taxon>
        <taxon>Pseudomonadota</taxon>
        <taxon>Alphaproteobacteria</taxon>
        <taxon>Acetobacterales</taxon>
        <taxon>Roseomonadaceae</taxon>
        <taxon>Roseomonas</taxon>
    </lineage>
</organism>
<gene>
    <name evidence="2" type="ORF">NCTC13291_00405</name>
</gene>
<dbReference type="Proteomes" id="UP000254919">
    <property type="component" value="Unassembled WGS sequence"/>
</dbReference>
<protein>
    <submittedName>
        <fullName evidence="2">Uncharacterized conserved small protein</fullName>
    </submittedName>
</protein>
<accession>A0A379MV60</accession>
<evidence type="ECO:0000313" key="3">
    <source>
        <dbReference type="Proteomes" id="UP000254919"/>
    </source>
</evidence>
<reference evidence="2 3" key="1">
    <citation type="submission" date="2018-06" db="EMBL/GenBank/DDBJ databases">
        <authorList>
            <consortium name="Pathogen Informatics"/>
            <person name="Doyle S."/>
        </authorList>
    </citation>
    <scope>NUCLEOTIDE SEQUENCE [LARGE SCALE GENOMIC DNA]</scope>
    <source>
        <strain evidence="2 3">NCTC13291</strain>
    </source>
</reference>
<proteinExistence type="predicted"/>
<dbReference type="GeneID" id="99635426"/>
<feature type="domain" description="YjiS-like" evidence="1">
    <location>
        <begin position="30"/>
        <end position="65"/>
    </location>
</feature>
<evidence type="ECO:0000259" key="1">
    <source>
        <dbReference type="Pfam" id="PF06568"/>
    </source>
</evidence>
<dbReference type="AlphaFoldDB" id="A0A379MV60"/>
<name>A0A379MV60_9PROT</name>
<dbReference type="Pfam" id="PF06568">
    <property type="entry name" value="YjiS-like"/>
    <property type="match status" value="1"/>
</dbReference>
<sequence length="88" mass="9689">MLGSISRVDRINPAFGGLDAAPARGVLGRVLARLAVWHRNAETRRVLRELPERELADIGLTPMDAAMEAGRPFWDDTPGIVAERARRS</sequence>
<dbReference type="InterPro" id="IPR009506">
    <property type="entry name" value="YjiS-like"/>
</dbReference>